<gene>
    <name evidence="2" type="ORF">CcarbDRAFT_1411</name>
</gene>
<evidence type="ECO:0000313" key="3">
    <source>
        <dbReference type="Proteomes" id="UP000004198"/>
    </source>
</evidence>
<feature type="chain" id="PRO_5009951057" description="DUF4430 domain-containing protein" evidence="1">
    <location>
        <begin position="35"/>
        <end position="280"/>
    </location>
</feature>
<dbReference type="AlphaFoldDB" id="C6PRJ4"/>
<organism evidence="2 3">
    <name type="scientific">Clostridium carboxidivorans P7</name>
    <dbReference type="NCBI Taxonomy" id="536227"/>
    <lineage>
        <taxon>Bacteria</taxon>
        <taxon>Bacillati</taxon>
        <taxon>Bacillota</taxon>
        <taxon>Clostridia</taxon>
        <taxon>Eubacteriales</taxon>
        <taxon>Clostridiaceae</taxon>
        <taxon>Clostridium</taxon>
    </lineage>
</organism>
<accession>C6PRJ4</accession>
<proteinExistence type="predicted"/>
<reference evidence="2 3" key="1">
    <citation type="submission" date="2009-06" db="EMBL/GenBank/DDBJ databases">
        <title>The draft genome of Clostridium carboxidivorans P7.</title>
        <authorList>
            <consortium name="US DOE Joint Genome Institute (JGI-PGF)"/>
            <person name="Lucas S."/>
            <person name="Copeland A."/>
            <person name="Lapidus A."/>
            <person name="Glavina del Rio T."/>
            <person name="Tice H."/>
            <person name="Bruce D."/>
            <person name="Goodwin L."/>
            <person name="Pitluck S."/>
            <person name="Larimer F."/>
            <person name="Land M.L."/>
            <person name="Hauser L."/>
            <person name="Hemme C.L."/>
        </authorList>
    </citation>
    <scope>NUCLEOTIDE SEQUENCE [LARGE SCALE GENOMIC DNA]</scope>
    <source>
        <strain evidence="2 3">P7</strain>
    </source>
</reference>
<comment type="caution">
    <text evidence="2">The sequence shown here is derived from an EMBL/GenBank/DDBJ whole genome shotgun (WGS) entry which is preliminary data.</text>
</comment>
<evidence type="ECO:0008006" key="4">
    <source>
        <dbReference type="Google" id="ProtNLM"/>
    </source>
</evidence>
<evidence type="ECO:0000313" key="2">
    <source>
        <dbReference type="EMBL" id="EET88175.1"/>
    </source>
</evidence>
<name>C6PRJ4_9CLOT</name>
<feature type="signal peptide" evidence="1">
    <location>
        <begin position="1"/>
        <end position="34"/>
    </location>
</feature>
<sequence length="280" mass="30989">MIRTLKNKLFATLCVTALTLGAVTATSTFNNVQAAETTTVKTVYVDVEKDILGQAPIVKPVKVQITSDEVNEKIKYATVKAAYEQDVDVRLDDKGTYVQAFSDTSDTQAEFSNNYKYKDKIPAICFDTKTAYSQPIVTDPDYLSEKEFDGISGWMFTVNDKMTYGSNSWYTADTPLTDVPDGAVIRWEFSAADGCDLGMSNYLPDGTVSYGYYNWKNKEDAPFFTGRADKTALIRSMANHSDKADAAYVNALKDLKDLTIQQADVNDDMDVSGNLVTPRS</sequence>
<protein>
    <recommendedName>
        <fullName evidence="4">DUF4430 domain-containing protein</fullName>
    </recommendedName>
</protein>
<dbReference type="KEGG" id="cck:Ccar_11610"/>
<evidence type="ECO:0000256" key="1">
    <source>
        <dbReference type="SAM" id="SignalP"/>
    </source>
</evidence>
<dbReference type="Proteomes" id="UP000004198">
    <property type="component" value="Unassembled WGS sequence"/>
</dbReference>
<dbReference type="PATRIC" id="fig|536227.13.peg.2432"/>
<dbReference type="RefSeq" id="WP_007060296.1">
    <property type="nucleotide sequence ID" value="NZ_ACVI01000017.1"/>
</dbReference>
<dbReference type="EMBL" id="ACVI01000017">
    <property type="protein sequence ID" value="EET88175.1"/>
    <property type="molecule type" value="Genomic_DNA"/>
</dbReference>
<dbReference type="eggNOG" id="ENOG5033SQV">
    <property type="taxonomic scope" value="Bacteria"/>
</dbReference>
<dbReference type="OrthoDB" id="1901669at2"/>
<keyword evidence="3" id="KW-1185">Reference proteome</keyword>
<keyword evidence="1" id="KW-0732">Signal</keyword>